<dbReference type="InterPro" id="IPR020556">
    <property type="entry name" value="Amidase_CS"/>
</dbReference>
<dbReference type="InterPro" id="IPR023631">
    <property type="entry name" value="Amidase_dom"/>
</dbReference>
<sequence>MRTLNSQLSFAAIHEMAEKIQEREVSPVEIADLMLKRIERFNPKLNAFVSQTAELAAEQAKQAEKDIMQGRYKGPLHGIPIVHKDLYYTKGIRTTASSKILKDFVPDYDSTVAAKLADAGTVLLGKVQTHEFAAGMTTNSEYFGPCLNPWNPDVVPGGSSGGSGSAVAAGMAYLGTGSDTGGSIRIPAACCGVVGMKPTYGRVSRYGIIPMAWSLDHAGPLTRSVLDASLCLDVMSGFDPKDESTVDLPPPGIRMYSDGLKGVKIGLPANYYYDNLDPEVETAMQATINKFREMGAEIVEVSLQLMKHAQGATMAIMLGEMFSAHEQWLDKHPEDYGTDVKMMLENGRYVPASAYLQAQRARHLLTDDFLKALTGIDVLLTPAMPLTAPRADDDELYEKSLRLTHFAAPTNLTGLPSLSMPCGFSPSGLPINLQLIGRPFDEATVLGIGYAYELNTDWHKKHPELSIK</sequence>
<dbReference type="PANTHER" id="PTHR11895:SF7">
    <property type="entry name" value="GLUTAMYL-TRNA(GLN) AMIDOTRANSFERASE SUBUNIT A, MITOCHONDRIAL"/>
    <property type="match status" value="1"/>
</dbReference>
<dbReference type="Gene3D" id="3.90.1300.10">
    <property type="entry name" value="Amidase signature (AS) domain"/>
    <property type="match status" value="1"/>
</dbReference>
<dbReference type="RefSeq" id="WP_003325148.1">
    <property type="nucleotide sequence ID" value="NC_014639.1"/>
</dbReference>
<feature type="domain" description="Amidase" evidence="2">
    <location>
        <begin position="31"/>
        <end position="446"/>
    </location>
</feature>
<evidence type="ECO:0000313" key="3">
    <source>
        <dbReference type="EMBL" id="ADP33366.1"/>
    </source>
</evidence>
<protein>
    <submittedName>
        <fullName evidence="3">Glutamyl-tRNA(Gln) amidotransferase subunit A</fullName>
    </submittedName>
</protein>
<accession>A0ABM5LZR8</accession>
<dbReference type="InterPro" id="IPR036928">
    <property type="entry name" value="AS_sf"/>
</dbReference>
<gene>
    <name evidence="3" type="ordered locus">BATR1942_12175</name>
</gene>
<comment type="similarity">
    <text evidence="1">Belongs to the amidase family.</text>
</comment>
<evidence type="ECO:0000259" key="2">
    <source>
        <dbReference type="Pfam" id="PF01425"/>
    </source>
</evidence>
<evidence type="ECO:0000256" key="1">
    <source>
        <dbReference type="ARBA" id="ARBA00009199"/>
    </source>
</evidence>
<evidence type="ECO:0000313" key="4">
    <source>
        <dbReference type="Proteomes" id="UP000006867"/>
    </source>
</evidence>
<keyword evidence="4" id="KW-1185">Reference proteome</keyword>
<dbReference type="EMBL" id="CP002207">
    <property type="protein sequence ID" value="ADP33366.1"/>
    <property type="molecule type" value="Genomic_DNA"/>
</dbReference>
<organism evidence="3 4">
    <name type="scientific">Bacillus atrophaeus (strain 1942)</name>
    <dbReference type="NCBI Taxonomy" id="720555"/>
    <lineage>
        <taxon>Bacteria</taxon>
        <taxon>Bacillati</taxon>
        <taxon>Bacillota</taxon>
        <taxon>Bacilli</taxon>
        <taxon>Bacillales</taxon>
        <taxon>Bacillaceae</taxon>
        <taxon>Bacillus</taxon>
    </lineage>
</organism>
<name>A0ABM5LZR8_BACA1</name>
<dbReference type="PANTHER" id="PTHR11895">
    <property type="entry name" value="TRANSAMIDASE"/>
    <property type="match status" value="1"/>
</dbReference>
<reference evidence="3 4" key="1">
    <citation type="journal article" date="2011" name="Front. Microbiol.">
        <title>Genomic signatures of strain selection and enhancement in Bacillus atrophaeus var. globigii, a historical biowarfare simulant.</title>
        <authorList>
            <person name="Gibbons H.S."/>
            <person name="Broomall S.M."/>
            <person name="McNew L.A."/>
            <person name="Daligault H."/>
            <person name="Chapman C."/>
            <person name="Bruce D."/>
            <person name="Karavis M."/>
            <person name="Krepps M."/>
            <person name="McGregor P.A."/>
            <person name="Hong C."/>
            <person name="Park K.H."/>
            <person name="Akmal A."/>
            <person name="Feldman A."/>
            <person name="Lin J.S."/>
            <person name="Chang W.E."/>
            <person name="Higgs B.W."/>
            <person name="Demirev P."/>
            <person name="Lindquist J."/>
            <person name="Liem A."/>
            <person name="Fochler E."/>
            <person name="Read T.D."/>
            <person name="Tapia R."/>
            <person name="Johnson S."/>
            <person name="Bishop-Lilly K.A."/>
            <person name="Detter C."/>
            <person name="Han C."/>
            <person name="Sozhamannan S."/>
            <person name="Rosenzweig C.N."/>
            <person name="Skowronski E.W."/>
        </authorList>
    </citation>
    <scope>NUCLEOTIDE SEQUENCE [LARGE SCALE GENOMIC DNA]</scope>
    <source>
        <strain evidence="3 4">1942</strain>
    </source>
</reference>
<dbReference type="Proteomes" id="UP000006867">
    <property type="component" value="Chromosome"/>
</dbReference>
<dbReference type="Pfam" id="PF01425">
    <property type="entry name" value="Amidase"/>
    <property type="match status" value="1"/>
</dbReference>
<dbReference type="PROSITE" id="PS00571">
    <property type="entry name" value="AMIDASES"/>
    <property type="match status" value="1"/>
</dbReference>
<proteinExistence type="inferred from homology"/>
<dbReference type="SUPFAM" id="SSF75304">
    <property type="entry name" value="Amidase signature (AS) enzymes"/>
    <property type="match status" value="1"/>
</dbReference>
<dbReference type="InterPro" id="IPR000120">
    <property type="entry name" value="Amidase"/>
</dbReference>